<evidence type="ECO:0000313" key="2">
    <source>
        <dbReference type="Proteomes" id="UP001201812"/>
    </source>
</evidence>
<organism evidence="1 2">
    <name type="scientific">Ditylenchus destructor</name>
    <dbReference type="NCBI Taxonomy" id="166010"/>
    <lineage>
        <taxon>Eukaryota</taxon>
        <taxon>Metazoa</taxon>
        <taxon>Ecdysozoa</taxon>
        <taxon>Nematoda</taxon>
        <taxon>Chromadorea</taxon>
        <taxon>Rhabditida</taxon>
        <taxon>Tylenchina</taxon>
        <taxon>Tylenchomorpha</taxon>
        <taxon>Sphaerularioidea</taxon>
        <taxon>Anguinidae</taxon>
        <taxon>Anguininae</taxon>
        <taxon>Ditylenchus</taxon>
    </lineage>
</organism>
<comment type="caution">
    <text evidence="1">The sequence shown here is derived from an EMBL/GenBank/DDBJ whole genome shotgun (WGS) entry which is preliminary data.</text>
</comment>
<accession>A0AAD4N9U1</accession>
<evidence type="ECO:0000313" key="1">
    <source>
        <dbReference type="EMBL" id="KAI1716362.1"/>
    </source>
</evidence>
<gene>
    <name evidence="1" type="ORF">DdX_07409</name>
</gene>
<sequence>MVHNKERIKEKNTSNSTLNQYVPNHYITQRKFKSKALAVLALGRAELAWLGLPSLTLVSRCPFLPTDDRLRVQFSDVYSNKGLLVEIVTWDGSCGIRSGGNE</sequence>
<keyword evidence="2" id="KW-1185">Reference proteome</keyword>
<proteinExistence type="predicted"/>
<dbReference type="Proteomes" id="UP001201812">
    <property type="component" value="Unassembled WGS sequence"/>
</dbReference>
<reference evidence="1" key="1">
    <citation type="submission" date="2022-01" db="EMBL/GenBank/DDBJ databases">
        <title>Genome Sequence Resource for Two Populations of Ditylenchus destructor, the Migratory Endoparasitic Phytonematode.</title>
        <authorList>
            <person name="Zhang H."/>
            <person name="Lin R."/>
            <person name="Xie B."/>
        </authorList>
    </citation>
    <scope>NUCLEOTIDE SEQUENCE</scope>
    <source>
        <strain evidence="1">BazhouSP</strain>
    </source>
</reference>
<dbReference type="AlphaFoldDB" id="A0AAD4N9U1"/>
<protein>
    <submittedName>
        <fullName evidence="1">Uncharacterized protein</fullName>
    </submittedName>
</protein>
<dbReference type="EMBL" id="JAKKPZ010000010">
    <property type="protein sequence ID" value="KAI1716362.1"/>
    <property type="molecule type" value="Genomic_DNA"/>
</dbReference>
<name>A0AAD4N9U1_9BILA</name>